<dbReference type="RefSeq" id="WP_284066718.1">
    <property type="nucleotide sequence ID" value="NZ_JASKNE010000001.1"/>
</dbReference>
<organism evidence="2 3">
    <name type="scientific">Acinetobacter terrestris</name>
    <dbReference type="NCBI Taxonomy" id="2529843"/>
    <lineage>
        <taxon>Bacteria</taxon>
        <taxon>Pseudomonadati</taxon>
        <taxon>Pseudomonadota</taxon>
        <taxon>Gammaproteobacteria</taxon>
        <taxon>Moraxellales</taxon>
        <taxon>Moraxellaceae</taxon>
        <taxon>Acinetobacter</taxon>
        <taxon>Acinetobacter Taxon 24</taxon>
    </lineage>
</organism>
<dbReference type="NCBIfam" id="NF040662">
    <property type="entry name" value="attach_TipJ_rel"/>
    <property type="match status" value="1"/>
</dbReference>
<sequence>MKLRIYHNELDPLEFSEKEYECLLKDWLQTREEYPDARLYKDSICAQNDVTPKTKQEALQLLHADGDYFVLCHAGTPFEIFMVVVMVISAGLAIYTYMNMPEVNNDQSTGSGNNSLSSRQNKHRTSERVPDIYGTVKSTPDLIAPVYRYYADNVQVEECLLDVGTGYFDINPDQIKEGETPISSIEGASLSAYEPNKLITGTPQVLIGEPFNQPPIVAKQVSSIDGKQKLISPNNSKLSYTNTSFSGNKIIVAASVQYTENDIIFTGGGSMGPTQWISVPRDVYADFNNNFVNGEQIAIENAIYGSAPNANISGTTDVGVNGVLTIAAATDITDPQKYKKIRISALTVDDLTEGQLSLAGEYSVSNIVKTGSSGAWFYEVTLAANYQETNINFGRLSADGEGILSGVLTDHDENIDLSGTYTISSVSGNEITLVNPSAVNPDWLLIDNLTAQQIADMLGRSITFKGTDENFIGWYYAGNQDTEGMMLNFIAANGIYEEDRAKQVAVEVQYQQVINGVPTGEIYSAGMTMQGRANSRDQVGATIREQLPFTGQFRFRVKRINDNGNGANLIDDVVFESAYSFYATKKSAYEHDTVIRLKRLAIGSGTNASELNMPVTRKLFSYRGGVKSAQRIPTNNFADIIINVALDPFIGRFNISEIDVLSLYAVSDEIEAYFGTSKACEFNYTFDNKNSSYQEMAFAIAEAVFCTARRENGTHFFNFEKETPNSLILFNHRNMKPQTFRLSDTFGIEDEYDGVEFKWRDASDDYAEAVIKLPHDGLANYKTIESNGVTNPVQAHFLAHRAWNKMRFSRKAIEFTAYGEADLVTRNDRIAVVGDLFKMTGSGEIESQSNTVLTLDNPVLLNAADNYAIHLQLKDGSVDVIDIVSQINDSQIQLARIPLIPLVVSDGSKVVNATYSITKANEIESEAYLIQEKSPSATFESSVSAIQYDSRYYGNDKDHINNLI</sequence>
<dbReference type="Proteomes" id="UP001241935">
    <property type="component" value="Unassembled WGS sequence"/>
</dbReference>
<gene>
    <name evidence="2" type="ORF">QOR41_06365</name>
</gene>
<evidence type="ECO:0000256" key="1">
    <source>
        <dbReference type="SAM" id="MobiDB-lite"/>
    </source>
</evidence>
<proteinExistence type="predicted"/>
<comment type="caution">
    <text evidence="2">The sequence shown here is derived from an EMBL/GenBank/DDBJ whole genome shotgun (WGS) entry which is preliminary data.</text>
</comment>
<accession>A0AAW6UUZ4</accession>
<evidence type="ECO:0000313" key="2">
    <source>
        <dbReference type="EMBL" id="MDK1683465.1"/>
    </source>
</evidence>
<dbReference type="AlphaFoldDB" id="A0AAW6UUZ4"/>
<feature type="compositionally biased region" description="Polar residues" evidence="1">
    <location>
        <begin position="106"/>
        <end position="119"/>
    </location>
</feature>
<reference evidence="2" key="1">
    <citation type="submission" date="2023-04" db="EMBL/GenBank/DDBJ databases">
        <title>The environmental microbiomes in feedlot watering bowls are a reservoir of florfenicol resistance for bovine respiratory disease pathogens.</title>
        <authorList>
            <person name="Kos D.W."/>
            <person name="Ruzzini A.C."/>
            <person name="Schreiner B."/>
            <person name="Jelinski M.D."/>
        </authorList>
    </citation>
    <scope>NUCLEOTIDE SEQUENCE</scope>
    <source>
        <strain evidence="2">WB3</strain>
    </source>
</reference>
<protein>
    <submittedName>
        <fullName evidence="2">Host specificity factor TipJ family phage tail protein</fullName>
    </submittedName>
</protein>
<feature type="region of interest" description="Disordered" evidence="1">
    <location>
        <begin position="106"/>
        <end position="127"/>
    </location>
</feature>
<name>A0AAW6UUZ4_9GAMM</name>
<dbReference type="EMBL" id="JASKNE010000001">
    <property type="protein sequence ID" value="MDK1683465.1"/>
    <property type="molecule type" value="Genomic_DNA"/>
</dbReference>
<evidence type="ECO:0000313" key="3">
    <source>
        <dbReference type="Proteomes" id="UP001241935"/>
    </source>
</evidence>